<accession>A0A232FA21</accession>
<keyword evidence="2" id="KW-1185">Reference proteome</keyword>
<dbReference type="AlphaFoldDB" id="A0A232FA21"/>
<protein>
    <submittedName>
        <fullName evidence="1">Uncharacterized protein</fullName>
    </submittedName>
</protein>
<dbReference type="EMBL" id="NNAY01000556">
    <property type="protein sequence ID" value="OXU27696.1"/>
    <property type="molecule type" value="Genomic_DNA"/>
</dbReference>
<proteinExistence type="predicted"/>
<organism evidence="1 2">
    <name type="scientific">Trichomalopsis sarcophagae</name>
    <dbReference type="NCBI Taxonomy" id="543379"/>
    <lineage>
        <taxon>Eukaryota</taxon>
        <taxon>Metazoa</taxon>
        <taxon>Ecdysozoa</taxon>
        <taxon>Arthropoda</taxon>
        <taxon>Hexapoda</taxon>
        <taxon>Insecta</taxon>
        <taxon>Pterygota</taxon>
        <taxon>Neoptera</taxon>
        <taxon>Endopterygota</taxon>
        <taxon>Hymenoptera</taxon>
        <taxon>Apocrita</taxon>
        <taxon>Proctotrupomorpha</taxon>
        <taxon>Chalcidoidea</taxon>
        <taxon>Pteromalidae</taxon>
        <taxon>Pteromalinae</taxon>
        <taxon>Trichomalopsis</taxon>
    </lineage>
</organism>
<evidence type="ECO:0000313" key="2">
    <source>
        <dbReference type="Proteomes" id="UP000215335"/>
    </source>
</evidence>
<dbReference type="Proteomes" id="UP000215335">
    <property type="component" value="Unassembled WGS sequence"/>
</dbReference>
<reference evidence="1 2" key="1">
    <citation type="journal article" date="2017" name="Curr. Biol.">
        <title>The Evolution of Venom by Co-option of Single-Copy Genes.</title>
        <authorList>
            <person name="Martinson E.O."/>
            <person name="Mrinalini"/>
            <person name="Kelkar Y.D."/>
            <person name="Chang C.H."/>
            <person name="Werren J.H."/>
        </authorList>
    </citation>
    <scope>NUCLEOTIDE SEQUENCE [LARGE SCALE GENOMIC DNA]</scope>
    <source>
        <strain evidence="1 2">Alberta</strain>
        <tissue evidence="1">Whole body</tissue>
    </source>
</reference>
<evidence type="ECO:0000313" key="1">
    <source>
        <dbReference type="EMBL" id="OXU27696.1"/>
    </source>
</evidence>
<gene>
    <name evidence="1" type="ORF">TSAR_013722</name>
</gene>
<feature type="non-terminal residue" evidence="1">
    <location>
        <position position="75"/>
    </location>
</feature>
<name>A0A232FA21_9HYME</name>
<comment type="caution">
    <text evidence="1">The sequence shown here is derived from an EMBL/GenBank/DDBJ whole genome shotgun (WGS) entry which is preliminary data.</text>
</comment>
<sequence>MGSSWIQTAYLVFKYKLLIIVGRVTQLGYTWIITKNISLTRDLNPHPAQGQISTAVHLSRLSQAYIVPHKLYTSF</sequence>